<feature type="compositionally biased region" description="Pro residues" evidence="1">
    <location>
        <begin position="114"/>
        <end position="137"/>
    </location>
</feature>
<dbReference type="VEuPathDB" id="FungiDB:A1Q1_00398"/>
<gene>
    <name evidence="2" type="ORF">A1Q1_00398</name>
</gene>
<feature type="compositionally biased region" description="Basic residues" evidence="1">
    <location>
        <begin position="34"/>
        <end position="44"/>
    </location>
</feature>
<organism evidence="2 3">
    <name type="scientific">Trichosporon asahii var. asahii (strain ATCC 90039 / CBS 2479 / JCM 2466 / KCTC 7840 / NBRC 103889/ NCYC 2677 / UAMH 7654)</name>
    <name type="common">Yeast</name>
    <dbReference type="NCBI Taxonomy" id="1186058"/>
    <lineage>
        <taxon>Eukaryota</taxon>
        <taxon>Fungi</taxon>
        <taxon>Dikarya</taxon>
        <taxon>Basidiomycota</taxon>
        <taxon>Agaricomycotina</taxon>
        <taxon>Tremellomycetes</taxon>
        <taxon>Trichosporonales</taxon>
        <taxon>Trichosporonaceae</taxon>
        <taxon>Trichosporon</taxon>
    </lineage>
</organism>
<dbReference type="RefSeq" id="XP_014181522.1">
    <property type="nucleotide sequence ID" value="XM_014326047.1"/>
</dbReference>
<accession>J5R2A6</accession>
<dbReference type="AlphaFoldDB" id="J5R2A6"/>
<dbReference type="EMBL" id="ALBS01000113">
    <property type="protein sequence ID" value="EJT50343.1"/>
    <property type="molecule type" value="Genomic_DNA"/>
</dbReference>
<dbReference type="Proteomes" id="UP000002748">
    <property type="component" value="Unassembled WGS sequence"/>
</dbReference>
<dbReference type="GeneID" id="25983912"/>
<evidence type="ECO:0000313" key="3">
    <source>
        <dbReference type="Proteomes" id="UP000002748"/>
    </source>
</evidence>
<comment type="caution">
    <text evidence="2">The sequence shown here is derived from an EMBL/GenBank/DDBJ whole genome shotgun (WGS) entry which is preliminary data.</text>
</comment>
<feature type="compositionally biased region" description="Basic residues" evidence="1">
    <location>
        <begin position="13"/>
        <end position="22"/>
    </location>
</feature>
<feature type="compositionally biased region" description="Low complexity" evidence="1">
    <location>
        <begin position="87"/>
        <end position="109"/>
    </location>
</feature>
<sequence>MSVTSTTLSSSAPRKRRHRSKIRPPSSQDDLKQRAPRALRKVQRAMRALSKVTSQRTRGPAWEVDFATAQRRLERANSAMSRLSRALSRLNALPTSSGQAESGSTSSPRRAPRATPPPALPVVPRASPPRPDTPTPAPASRSPTQLSQRPDPARSPHSPSASDTALGDLPLVLTGSSAALYE</sequence>
<evidence type="ECO:0000313" key="2">
    <source>
        <dbReference type="EMBL" id="EJT50343.1"/>
    </source>
</evidence>
<name>J5R2A6_TRIAS</name>
<dbReference type="HOGENOM" id="CLU_1483019_0_0_1"/>
<dbReference type="KEGG" id="tasa:A1Q1_00398"/>
<feature type="compositionally biased region" description="Polar residues" evidence="1">
    <location>
        <begin position="1"/>
        <end position="12"/>
    </location>
</feature>
<evidence type="ECO:0000256" key="1">
    <source>
        <dbReference type="SAM" id="MobiDB-lite"/>
    </source>
</evidence>
<feature type="region of interest" description="Disordered" evidence="1">
    <location>
        <begin position="87"/>
        <end position="182"/>
    </location>
</feature>
<protein>
    <submittedName>
        <fullName evidence="2">Uncharacterized protein</fullName>
    </submittedName>
</protein>
<proteinExistence type="predicted"/>
<reference evidence="2 3" key="1">
    <citation type="journal article" date="2012" name="Eukaryot. Cell">
        <title>Draft genome sequence of CBS 2479, the standard type strain of Trichosporon asahii.</title>
        <authorList>
            <person name="Yang R.Y."/>
            <person name="Li H.T."/>
            <person name="Zhu H."/>
            <person name="Zhou G.P."/>
            <person name="Wang M."/>
            <person name="Wang L."/>
        </authorList>
    </citation>
    <scope>NUCLEOTIDE SEQUENCE [LARGE SCALE GENOMIC DNA]</scope>
    <source>
        <strain evidence="3">ATCC 90039 / CBS 2479 / JCM 2466 / KCTC 7840 / NCYC 2677 / UAMH 7654</strain>
    </source>
</reference>
<feature type="region of interest" description="Disordered" evidence="1">
    <location>
        <begin position="1"/>
        <end position="60"/>
    </location>
</feature>